<dbReference type="SUPFAM" id="SSF48179">
    <property type="entry name" value="6-phosphogluconate dehydrogenase C-terminal domain-like"/>
    <property type="match status" value="1"/>
</dbReference>
<evidence type="ECO:0000259" key="2">
    <source>
        <dbReference type="Pfam" id="PF14833"/>
    </source>
</evidence>
<comment type="caution">
    <text evidence="3">The sequence shown here is derived from an EMBL/GenBank/DDBJ whole genome shotgun (WGS) entry which is preliminary data.</text>
</comment>
<name>A0A8J3ISB6_9CHLR</name>
<sequence>MSTVLPETARKLAALHAQRGSSYVAAPIFGGSEAADARQLWIPIAGPQQAKERVRPLLEAMGGMGIFDFGEEVGAANIVKLVGNFMIISARHTMGEALVMAEKNGVDPKAVMDMLADPSSPLLPSPIYRNYGKRFAERFVSSHGNSVSLKDADLFQKTAQQVESPTPIAGLLLDLLSGAEGRG</sequence>
<dbReference type="Pfam" id="PF14833">
    <property type="entry name" value="NAD_binding_11"/>
    <property type="match status" value="1"/>
</dbReference>
<dbReference type="Pfam" id="PF03446">
    <property type="entry name" value="NAD_binding_2"/>
    <property type="match status" value="1"/>
</dbReference>
<dbReference type="InterPro" id="IPR051265">
    <property type="entry name" value="HIBADH-related_NP60_sf"/>
</dbReference>
<feature type="domain" description="3-hydroxyisobutyrate dehydrogenase-like NAD-binding" evidence="2">
    <location>
        <begin position="74"/>
        <end position="177"/>
    </location>
</feature>
<evidence type="ECO:0000313" key="4">
    <source>
        <dbReference type="Proteomes" id="UP000597444"/>
    </source>
</evidence>
<evidence type="ECO:0000313" key="3">
    <source>
        <dbReference type="EMBL" id="GHO99881.1"/>
    </source>
</evidence>
<dbReference type="InterPro" id="IPR013328">
    <property type="entry name" value="6PGD_dom2"/>
</dbReference>
<dbReference type="SUPFAM" id="SSF51735">
    <property type="entry name" value="NAD(P)-binding Rossmann-fold domains"/>
    <property type="match status" value="1"/>
</dbReference>
<keyword evidence="4" id="KW-1185">Reference proteome</keyword>
<protein>
    <submittedName>
        <fullName evidence="3">Uncharacterized protein</fullName>
    </submittedName>
</protein>
<dbReference type="Gene3D" id="1.10.1040.10">
    <property type="entry name" value="N-(1-d-carboxylethyl)-l-norvaline Dehydrogenase, domain 2"/>
    <property type="match status" value="1"/>
</dbReference>
<dbReference type="GO" id="GO:0050661">
    <property type="term" value="F:NADP binding"/>
    <property type="evidence" value="ECO:0007669"/>
    <property type="project" value="InterPro"/>
</dbReference>
<dbReference type="InterPro" id="IPR029154">
    <property type="entry name" value="HIBADH-like_NADP-bd"/>
</dbReference>
<dbReference type="Proteomes" id="UP000597444">
    <property type="component" value="Unassembled WGS sequence"/>
</dbReference>
<dbReference type="Gene3D" id="3.40.50.720">
    <property type="entry name" value="NAD(P)-binding Rossmann-like Domain"/>
    <property type="match status" value="1"/>
</dbReference>
<dbReference type="InterPro" id="IPR036291">
    <property type="entry name" value="NAD(P)-bd_dom_sf"/>
</dbReference>
<accession>A0A8J3ISB6</accession>
<feature type="domain" description="6-phosphogluconate dehydrogenase NADP-binding" evidence="1">
    <location>
        <begin position="1"/>
        <end position="63"/>
    </location>
</feature>
<dbReference type="AlphaFoldDB" id="A0A8J3ISB6"/>
<evidence type="ECO:0000259" key="1">
    <source>
        <dbReference type="Pfam" id="PF03446"/>
    </source>
</evidence>
<dbReference type="PANTHER" id="PTHR43580">
    <property type="entry name" value="OXIDOREDUCTASE GLYR1-RELATED"/>
    <property type="match status" value="1"/>
</dbReference>
<dbReference type="RefSeq" id="WP_220210493.1">
    <property type="nucleotide sequence ID" value="NZ_BNJK01000002.1"/>
</dbReference>
<dbReference type="PANTHER" id="PTHR43580:SF2">
    <property type="entry name" value="CYTOKINE-LIKE NUCLEAR FACTOR N-PAC"/>
    <property type="match status" value="1"/>
</dbReference>
<proteinExistence type="predicted"/>
<dbReference type="GO" id="GO:0051287">
    <property type="term" value="F:NAD binding"/>
    <property type="evidence" value="ECO:0007669"/>
    <property type="project" value="InterPro"/>
</dbReference>
<organism evidence="3 4">
    <name type="scientific">Reticulibacter mediterranei</name>
    <dbReference type="NCBI Taxonomy" id="2778369"/>
    <lineage>
        <taxon>Bacteria</taxon>
        <taxon>Bacillati</taxon>
        <taxon>Chloroflexota</taxon>
        <taxon>Ktedonobacteria</taxon>
        <taxon>Ktedonobacterales</taxon>
        <taxon>Reticulibacteraceae</taxon>
        <taxon>Reticulibacter</taxon>
    </lineage>
</organism>
<dbReference type="InterPro" id="IPR008927">
    <property type="entry name" value="6-PGluconate_DH-like_C_sf"/>
</dbReference>
<dbReference type="EMBL" id="BNJK01000002">
    <property type="protein sequence ID" value="GHO99881.1"/>
    <property type="molecule type" value="Genomic_DNA"/>
</dbReference>
<reference evidence="3" key="1">
    <citation type="submission" date="2020-10" db="EMBL/GenBank/DDBJ databases">
        <title>Taxonomic study of unclassified bacteria belonging to the class Ktedonobacteria.</title>
        <authorList>
            <person name="Yabe S."/>
            <person name="Wang C.M."/>
            <person name="Zheng Y."/>
            <person name="Sakai Y."/>
            <person name="Cavaletti L."/>
            <person name="Monciardini P."/>
            <person name="Donadio S."/>
        </authorList>
    </citation>
    <scope>NUCLEOTIDE SEQUENCE</scope>
    <source>
        <strain evidence="3">ID150040</strain>
    </source>
</reference>
<dbReference type="InterPro" id="IPR006115">
    <property type="entry name" value="6PGDH_NADP-bd"/>
</dbReference>
<gene>
    <name evidence="3" type="ORF">KSF_099290</name>
</gene>